<dbReference type="AlphaFoldDB" id="A0A2R6NRL1"/>
<dbReference type="InterPro" id="IPR001650">
    <property type="entry name" value="Helicase_C-like"/>
</dbReference>
<evidence type="ECO:0000313" key="4">
    <source>
        <dbReference type="Proteomes" id="UP000186601"/>
    </source>
</evidence>
<feature type="domain" description="Helicase C-terminal" evidence="2">
    <location>
        <begin position="1"/>
        <end position="108"/>
    </location>
</feature>
<proteinExistence type="predicted"/>
<sequence length="127" mass="14132">MSHVLQLFHDGSIKILCAFPKGIVGLEVDDIRRVVQFLVPESLREWIRRCGYAGRDGKPSTAILFAEPFEEEKPPQTRKREIKPLPCRRNAQTGQGFAAMHAPSDSMGVRQENKEESSVAATSLIVG</sequence>
<accession>A0A2R6NRL1</accession>
<protein>
    <recommendedName>
        <fullName evidence="2">Helicase C-terminal domain-containing protein</fullName>
    </recommendedName>
</protein>
<evidence type="ECO:0000256" key="1">
    <source>
        <dbReference type="SAM" id="MobiDB-lite"/>
    </source>
</evidence>
<dbReference type="SUPFAM" id="SSF52540">
    <property type="entry name" value="P-loop containing nucleoside triphosphate hydrolases"/>
    <property type="match status" value="1"/>
</dbReference>
<keyword evidence="4" id="KW-1185">Reference proteome</keyword>
<feature type="region of interest" description="Disordered" evidence="1">
    <location>
        <begin position="96"/>
        <end position="127"/>
    </location>
</feature>
<evidence type="ECO:0000259" key="2">
    <source>
        <dbReference type="PROSITE" id="PS51194"/>
    </source>
</evidence>
<organism evidence="3 4">
    <name type="scientific">Hermanssonia centrifuga</name>
    <dbReference type="NCBI Taxonomy" id="98765"/>
    <lineage>
        <taxon>Eukaryota</taxon>
        <taxon>Fungi</taxon>
        <taxon>Dikarya</taxon>
        <taxon>Basidiomycota</taxon>
        <taxon>Agaricomycotina</taxon>
        <taxon>Agaricomycetes</taxon>
        <taxon>Polyporales</taxon>
        <taxon>Meruliaceae</taxon>
        <taxon>Hermanssonia</taxon>
    </lineage>
</organism>
<dbReference type="Gene3D" id="3.40.50.300">
    <property type="entry name" value="P-loop containing nucleotide triphosphate hydrolases"/>
    <property type="match status" value="1"/>
</dbReference>
<dbReference type="EMBL" id="MLYV02000905">
    <property type="protein sequence ID" value="PSR75360.1"/>
    <property type="molecule type" value="Genomic_DNA"/>
</dbReference>
<gene>
    <name evidence="3" type="ORF">PHLCEN_2v9169</name>
</gene>
<dbReference type="InterPro" id="IPR027417">
    <property type="entry name" value="P-loop_NTPase"/>
</dbReference>
<reference evidence="3 4" key="1">
    <citation type="submission" date="2018-02" db="EMBL/GenBank/DDBJ databases">
        <title>Genome sequence of the basidiomycete white-rot fungus Phlebia centrifuga.</title>
        <authorList>
            <person name="Granchi Z."/>
            <person name="Peng M."/>
            <person name="de Vries R.P."/>
            <person name="Hilden K."/>
            <person name="Makela M.R."/>
            <person name="Grigoriev I."/>
            <person name="Riley R."/>
        </authorList>
    </citation>
    <scope>NUCLEOTIDE SEQUENCE [LARGE SCALE GENOMIC DNA]</scope>
    <source>
        <strain evidence="3 4">FBCC195</strain>
    </source>
</reference>
<dbReference type="STRING" id="98765.A0A2R6NRL1"/>
<comment type="caution">
    <text evidence="3">The sequence shown here is derived from an EMBL/GenBank/DDBJ whole genome shotgun (WGS) entry which is preliminary data.</text>
</comment>
<evidence type="ECO:0000313" key="3">
    <source>
        <dbReference type="EMBL" id="PSR75360.1"/>
    </source>
</evidence>
<name>A0A2R6NRL1_9APHY</name>
<dbReference type="Proteomes" id="UP000186601">
    <property type="component" value="Unassembled WGS sequence"/>
</dbReference>
<dbReference type="PROSITE" id="PS51194">
    <property type="entry name" value="HELICASE_CTER"/>
    <property type="match status" value="1"/>
</dbReference>
<dbReference type="OrthoDB" id="10261556at2759"/>